<evidence type="ECO:0000313" key="13">
    <source>
        <dbReference type="RefSeq" id="XP_014664917.1"/>
    </source>
</evidence>
<evidence type="ECO:0000256" key="9">
    <source>
        <dbReference type="ARBA" id="ARBA00023329"/>
    </source>
</evidence>
<dbReference type="PANTHER" id="PTHR31671:SF3">
    <property type="entry name" value="DIABETES AND OBESITY REGULATED, ISOFORM G"/>
    <property type="match status" value="1"/>
</dbReference>
<evidence type="ECO:0000256" key="7">
    <source>
        <dbReference type="ARBA" id="ARBA00023163"/>
    </source>
</evidence>
<feature type="compositionally biased region" description="Gly residues" evidence="11">
    <location>
        <begin position="52"/>
        <end position="61"/>
    </location>
</feature>
<dbReference type="RefSeq" id="XP_014664917.1">
    <property type="nucleotide sequence ID" value="XM_014809431.1"/>
</dbReference>
<evidence type="ECO:0000313" key="17">
    <source>
        <dbReference type="RefSeq" id="XP_014665209.1"/>
    </source>
</evidence>
<accession>A0ABM1DYW7</accession>
<dbReference type="RefSeq" id="XP_014665067.1">
    <property type="nucleotide sequence ID" value="XM_014809581.1"/>
</dbReference>
<evidence type="ECO:0000313" key="12">
    <source>
        <dbReference type="Proteomes" id="UP000695022"/>
    </source>
</evidence>
<keyword evidence="6" id="KW-0010">Activator</keyword>
<dbReference type="RefSeq" id="XP_014665209.1">
    <property type="nucleotide sequence ID" value="XM_014809723.1"/>
</dbReference>
<dbReference type="GeneID" id="106807135"/>
<evidence type="ECO:0000313" key="16">
    <source>
        <dbReference type="RefSeq" id="XP_014665138.1"/>
    </source>
</evidence>
<feature type="region of interest" description="Disordered" evidence="11">
    <location>
        <begin position="40"/>
        <end position="88"/>
    </location>
</feature>
<evidence type="ECO:0000256" key="1">
    <source>
        <dbReference type="ARBA" id="ARBA00004419"/>
    </source>
</evidence>
<evidence type="ECO:0000256" key="3">
    <source>
        <dbReference type="ARBA" id="ARBA00022490"/>
    </source>
</evidence>
<evidence type="ECO:0000313" key="14">
    <source>
        <dbReference type="RefSeq" id="XP_014664994.1"/>
    </source>
</evidence>
<feature type="compositionally biased region" description="Low complexity" evidence="11">
    <location>
        <begin position="69"/>
        <end position="81"/>
    </location>
</feature>
<evidence type="ECO:0000256" key="4">
    <source>
        <dbReference type="ARBA" id="ARBA00023006"/>
    </source>
</evidence>
<dbReference type="PANTHER" id="PTHR31671">
    <property type="entry name" value="DIABETES AND OBESITY REGULATED, ISOFORM G"/>
    <property type="match status" value="1"/>
</dbReference>
<evidence type="ECO:0000256" key="8">
    <source>
        <dbReference type="ARBA" id="ARBA00023242"/>
    </source>
</evidence>
<evidence type="ECO:0000256" key="2">
    <source>
        <dbReference type="ARBA" id="ARBA00004514"/>
    </source>
</evidence>
<evidence type="ECO:0000256" key="11">
    <source>
        <dbReference type="SAM" id="MobiDB-lite"/>
    </source>
</evidence>
<feature type="compositionally biased region" description="Basic residues" evidence="11">
    <location>
        <begin position="235"/>
        <end position="244"/>
    </location>
</feature>
<name>A0ABM1DYW7_PRICU</name>
<feature type="compositionally biased region" description="Acidic residues" evidence="11">
    <location>
        <begin position="143"/>
        <end position="166"/>
    </location>
</feature>
<evidence type="ECO:0000256" key="10">
    <source>
        <dbReference type="ARBA" id="ARBA00034306"/>
    </source>
</evidence>
<keyword evidence="9" id="KW-0968">Cytoplasmic vesicle</keyword>
<feature type="region of interest" description="Disordered" evidence="11">
    <location>
        <begin position="219"/>
        <end position="260"/>
    </location>
</feature>
<proteinExistence type="predicted"/>
<dbReference type="RefSeq" id="XP_014665138.1">
    <property type="nucleotide sequence ID" value="XM_014809652.1"/>
</dbReference>
<feature type="compositionally biased region" description="Basic and acidic residues" evidence="11">
    <location>
        <begin position="219"/>
        <end position="234"/>
    </location>
</feature>
<protein>
    <submittedName>
        <fullName evidence="13 14">Tumor protein p53-inducible nuclear protein 2-like</fullName>
    </submittedName>
</protein>
<dbReference type="InterPro" id="IPR029431">
    <property type="entry name" value="TP53INP"/>
</dbReference>
<evidence type="ECO:0000256" key="5">
    <source>
        <dbReference type="ARBA" id="ARBA00023015"/>
    </source>
</evidence>
<keyword evidence="7" id="KW-0804">Transcription</keyword>
<feature type="region of interest" description="Disordered" evidence="11">
    <location>
        <begin position="129"/>
        <end position="181"/>
    </location>
</feature>
<dbReference type="Proteomes" id="UP000695022">
    <property type="component" value="Unplaced"/>
</dbReference>
<keyword evidence="8" id="KW-0539">Nucleus</keyword>
<evidence type="ECO:0000313" key="15">
    <source>
        <dbReference type="RefSeq" id="XP_014665067.1"/>
    </source>
</evidence>
<evidence type="ECO:0000256" key="6">
    <source>
        <dbReference type="ARBA" id="ARBA00023159"/>
    </source>
</evidence>
<keyword evidence="12" id="KW-1185">Reference proteome</keyword>
<dbReference type="Pfam" id="PF14839">
    <property type="entry name" value="DOR"/>
    <property type="match status" value="1"/>
</dbReference>
<dbReference type="RefSeq" id="XP_014664994.1">
    <property type="nucleotide sequence ID" value="XM_014809508.1"/>
</dbReference>
<keyword evidence="4" id="KW-0072">Autophagy</keyword>
<organism evidence="12 16">
    <name type="scientific">Priapulus caudatus</name>
    <name type="common">Priapulid worm</name>
    <dbReference type="NCBI Taxonomy" id="37621"/>
    <lineage>
        <taxon>Eukaryota</taxon>
        <taxon>Metazoa</taxon>
        <taxon>Ecdysozoa</taxon>
        <taxon>Scalidophora</taxon>
        <taxon>Priapulida</taxon>
        <taxon>Priapulimorpha</taxon>
        <taxon>Priapulimorphida</taxon>
        <taxon>Priapulidae</taxon>
        <taxon>Priapulus</taxon>
    </lineage>
</organism>
<comment type="subcellular location">
    <subcellularLocation>
        <location evidence="2">Cytoplasm</location>
        <location evidence="2">Cytosol</location>
    </subcellularLocation>
    <subcellularLocation>
        <location evidence="1">Cytoplasmic vesicle</location>
        <location evidence="1">Autophagosome</location>
    </subcellularLocation>
    <subcellularLocation>
        <location evidence="10">Nucleus</location>
        <location evidence="10">Nuclear body</location>
    </subcellularLocation>
</comment>
<sequence>MLGNIANIIFGTSAAEANHASDCHITTQEAEGWVLVDANQPNAKDGAEERIGGGGGGGGGSAQPDREQSSSTPSSDSGSSSFPGHVEEGWYVTPPPCFTGSRAGPVELETTTLENMLIEHPSMSVYGSMHSLRSQQCRAARDAEEEEEEEEEEEGDEEEETEEAEENSPPQCGAAQRGWIHHPRRPGVVHGAALNTIQEKQALLSMQKLETRDRYLQCRRSQLERSNKAREVHARGKRHRRKHYASNPSGRSNNRQSFRC</sequence>
<keyword evidence="5" id="KW-0805">Transcription regulation</keyword>
<feature type="compositionally biased region" description="Polar residues" evidence="11">
    <location>
        <begin position="246"/>
        <end position="260"/>
    </location>
</feature>
<keyword evidence="3" id="KW-0963">Cytoplasm</keyword>
<gene>
    <name evidence="13 14 15 16 17" type="primary">LOC106807135</name>
</gene>
<reference evidence="13 14" key="1">
    <citation type="submission" date="2025-05" db="UniProtKB">
        <authorList>
            <consortium name="RefSeq"/>
        </authorList>
    </citation>
    <scope>IDENTIFICATION</scope>
</reference>